<keyword evidence="6 19" id="KW-0812">Transmembrane</keyword>
<keyword evidence="10 19" id="KW-1133">Transmembrane helix</keyword>
<dbReference type="Proteomes" id="UP000191931">
    <property type="component" value="Unassembled WGS sequence"/>
</dbReference>
<keyword evidence="11" id="KW-0443">Lipid metabolism</keyword>
<feature type="binding site" evidence="18">
    <location>
        <position position="80"/>
    </location>
    <ligand>
        <name>a divalent metal cation</name>
        <dbReference type="ChEBI" id="CHEBI:60240"/>
    </ligand>
</feature>
<evidence type="ECO:0000256" key="9">
    <source>
        <dbReference type="ARBA" id="ARBA00022840"/>
    </source>
</evidence>
<evidence type="ECO:0000256" key="1">
    <source>
        <dbReference type="ARBA" id="ARBA00004651"/>
    </source>
</evidence>
<evidence type="ECO:0000256" key="3">
    <source>
        <dbReference type="ARBA" id="ARBA00022475"/>
    </source>
</evidence>
<sequence>MRNKFLGTGYQGFYPLRKIRVALRGVRYAVLFDLAVTYKLVLSFFILAACFYYRQWLDFGLVVVSTGLMLVSEIFNTTIEALCDFIESNENQKIGIIKDISAGAAGISILVWFIVVVIESLRVMRIFIVL</sequence>
<evidence type="ECO:0000256" key="16">
    <source>
        <dbReference type="PIRSR" id="PIRSR600829-2"/>
    </source>
</evidence>
<comment type="similarity">
    <text evidence="2">Belongs to the bacterial diacylglycerol kinase family.</text>
</comment>
<gene>
    <name evidence="20" type="ORF">MTBBW1_1260038</name>
</gene>
<organism evidence="20 21">
    <name type="scientific">Desulfamplus magnetovallimortis</name>
    <dbReference type="NCBI Taxonomy" id="1246637"/>
    <lineage>
        <taxon>Bacteria</taxon>
        <taxon>Pseudomonadati</taxon>
        <taxon>Thermodesulfobacteriota</taxon>
        <taxon>Desulfobacteria</taxon>
        <taxon>Desulfobacterales</taxon>
        <taxon>Desulfobacteraceae</taxon>
        <taxon>Desulfamplus</taxon>
    </lineage>
</organism>
<proteinExistence type="inferred from homology"/>
<evidence type="ECO:0000256" key="10">
    <source>
        <dbReference type="ARBA" id="ARBA00022989"/>
    </source>
</evidence>
<evidence type="ECO:0000313" key="21">
    <source>
        <dbReference type="Proteomes" id="UP000191931"/>
    </source>
</evidence>
<dbReference type="PANTHER" id="PTHR34299:SF1">
    <property type="entry name" value="DIACYLGLYCEROL KINASE"/>
    <property type="match status" value="1"/>
</dbReference>
<dbReference type="InterPro" id="IPR000829">
    <property type="entry name" value="DAGK"/>
</dbReference>
<evidence type="ECO:0000256" key="17">
    <source>
        <dbReference type="PIRSR" id="PIRSR600829-3"/>
    </source>
</evidence>
<reference evidence="20 21" key="1">
    <citation type="submission" date="2017-03" db="EMBL/GenBank/DDBJ databases">
        <authorList>
            <person name="Afonso C.L."/>
            <person name="Miller P.J."/>
            <person name="Scott M.A."/>
            <person name="Spackman E."/>
            <person name="Goraichik I."/>
            <person name="Dimitrov K.M."/>
            <person name="Suarez D.L."/>
            <person name="Swayne D.E."/>
        </authorList>
    </citation>
    <scope>NUCLEOTIDE SEQUENCE [LARGE SCALE GENOMIC DNA]</scope>
    <source>
        <strain evidence="20">PRJEB14757</strain>
    </source>
</reference>
<feature type="binding site" evidence="17">
    <location>
        <position position="80"/>
    </location>
    <ligand>
        <name>ATP</name>
        <dbReference type="ChEBI" id="CHEBI:30616"/>
    </ligand>
</feature>
<dbReference type="GO" id="GO:0005886">
    <property type="term" value="C:plasma membrane"/>
    <property type="evidence" value="ECO:0007669"/>
    <property type="project" value="UniProtKB-SubCell"/>
</dbReference>
<keyword evidence="18" id="KW-0479">Metal-binding</keyword>
<comment type="cofactor">
    <cofactor evidence="18">
        <name>Mg(2+)</name>
        <dbReference type="ChEBI" id="CHEBI:18420"/>
    </cofactor>
    <text evidence="18">Mn(2+), Zn(2+), Cd(2+) and Co(2+) support activity to lesser extents.</text>
</comment>
<dbReference type="GO" id="GO:0008654">
    <property type="term" value="P:phospholipid biosynthetic process"/>
    <property type="evidence" value="ECO:0007669"/>
    <property type="project" value="UniProtKB-KW"/>
</dbReference>
<dbReference type="GO" id="GO:0005524">
    <property type="term" value="F:ATP binding"/>
    <property type="evidence" value="ECO:0007669"/>
    <property type="project" value="UniProtKB-KW"/>
</dbReference>
<name>A0A1W1H6R2_9BACT</name>
<dbReference type="GO" id="GO:0046872">
    <property type="term" value="F:metal ion binding"/>
    <property type="evidence" value="ECO:0007669"/>
    <property type="project" value="UniProtKB-KW"/>
</dbReference>
<keyword evidence="4" id="KW-0444">Lipid biosynthesis</keyword>
<evidence type="ECO:0000256" key="5">
    <source>
        <dbReference type="ARBA" id="ARBA00022679"/>
    </source>
</evidence>
<feature type="transmembrane region" description="Helical" evidence="19">
    <location>
        <begin position="28"/>
        <end position="53"/>
    </location>
</feature>
<evidence type="ECO:0000256" key="12">
    <source>
        <dbReference type="ARBA" id="ARBA00023136"/>
    </source>
</evidence>
<keyword evidence="3" id="KW-1003">Cell membrane</keyword>
<evidence type="ECO:0000313" key="20">
    <source>
        <dbReference type="EMBL" id="SLM28116.1"/>
    </source>
</evidence>
<dbReference type="OrthoDB" id="9796011at2"/>
<keyword evidence="18" id="KW-0460">Magnesium</keyword>
<dbReference type="InterPro" id="IPR036945">
    <property type="entry name" value="DAGK_sf"/>
</dbReference>
<evidence type="ECO:0000256" key="13">
    <source>
        <dbReference type="ARBA" id="ARBA00023209"/>
    </source>
</evidence>
<evidence type="ECO:0000256" key="18">
    <source>
        <dbReference type="PIRSR" id="PIRSR600829-4"/>
    </source>
</evidence>
<evidence type="ECO:0000256" key="15">
    <source>
        <dbReference type="PIRSR" id="PIRSR600829-1"/>
    </source>
</evidence>
<dbReference type="CDD" id="cd14263">
    <property type="entry name" value="DAGK_IM_like"/>
    <property type="match status" value="1"/>
</dbReference>
<protein>
    <recommendedName>
        <fullName evidence="22">Diacylglycerol kinase</fullName>
    </recommendedName>
</protein>
<evidence type="ECO:0000256" key="14">
    <source>
        <dbReference type="ARBA" id="ARBA00023264"/>
    </source>
</evidence>
<evidence type="ECO:0000256" key="8">
    <source>
        <dbReference type="ARBA" id="ARBA00022777"/>
    </source>
</evidence>
<accession>A0A1W1H6R2</accession>
<dbReference type="RefSeq" id="WP_080804480.1">
    <property type="nucleotide sequence ID" value="NZ_LT828547.1"/>
</dbReference>
<dbReference type="AlphaFoldDB" id="A0A1W1H6R2"/>
<evidence type="ECO:0000256" key="7">
    <source>
        <dbReference type="ARBA" id="ARBA00022741"/>
    </source>
</evidence>
<feature type="binding site" evidence="17">
    <location>
        <begin position="98"/>
        <end position="99"/>
    </location>
    <ligand>
        <name>ATP</name>
        <dbReference type="ChEBI" id="CHEBI:30616"/>
    </ligand>
</feature>
<feature type="transmembrane region" description="Helical" evidence="19">
    <location>
        <begin position="59"/>
        <end position="79"/>
    </location>
</feature>
<keyword evidence="14" id="KW-1208">Phospholipid metabolism</keyword>
<keyword evidence="12 19" id="KW-0472">Membrane</keyword>
<evidence type="ECO:0000256" key="11">
    <source>
        <dbReference type="ARBA" id="ARBA00023098"/>
    </source>
</evidence>
<keyword evidence="9 17" id="KW-0067">ATP-binding</keyword>
<keyword evidence="13" id="KW-0594">Phospholipid biosynthesis</keyword>
<dbReference type="EMBL" id="FWEV01000031">
    <property type="protein sequence ID" value="SLM28116.1"/>
    <property type="molecule type" value="Genomic_DNA"/>
</dbReference>
<keyword evidence="5" id="KW-0808">Transferase</keyword>
<feature type="binding site" evidence="16">
    <location>
        <position position="73"/>
    </location>
    <ligand>
        <name>substrate</name>
    </ligand>
</feature>
<dbReference type="Pfam" id="PF01219">
    <property type="entry name" value="DAGK_prokar"/>
    <property type="match status" value="1"/>
</dbReference>
<dbReference type="Gene3D" id="1.10.287.3610">
    <property type="match status" value="1"/>
</dbReference>
<feature type="transmembrane region" description="Helical" evidence="19">
    <location>
        <begin position="100"/>
        <end position="118"/>
    </location>
</feature>
<evidence type="ECO:0000256" key="2">
    <source>
        <dbReference type="ARBA" id="ARBA00005967"/>
    </source>
</evidence>
<keyword evidence="7 17" id="KW-0547">Nucleotide-binding</keyword>
<keyword evidence="8" id="KW-0418">Kinase</keyword>
<evidence type="ECO:0000256" key="4">
    <source>
        <dbReference type="ARBA" id="ARBA00022516"/>
    </source>
</evidence>
<dbReference type="GO" id="GO:0016301">
    <property type="term" value="F:kinase activity"/>
    <property type="evidence" value="ECO:0007669"/>
    <property type="project" value="UniProtKB-KW"/>
</dbReference>
<evidence type="ECO:0000256" key="6">
    <source>
        <dbReference type="ARBA" id="ARBA00022692"/>
    </source>
</evidence>
<feature type="active site" description="Proton acceptor" evidence="15">
    <location>
        <position position="73"/>
    </location>
</feature>
<evidence type="ECO:0000256" key="19">
    <source>
        <dbReference type="SAM" id="Phobius"/>
    </source>
</evidence>
<dbReference type="PANTHER" id="PTHR34299">
    <property type="entry name" value="DIACYLGLYCEROL KINASE"/>
    <property type="match status" value="1"/>
</dbReference>
<dbReference type="STRING" id="1246637.MTBBW1_1260038"/>
<comment type="subcellular location">
    <subcellularLocation>
        <location evidence="1">Cell membrane</location>
        <topology evidence="1">Multi-pass membrane protein</topology>
    </subcellularLocation>
</comment>
<evidence type="ECO:0008006" key="22">
    <source>
        <dbReference type="Google" id="ProtNLM"/>
    </source>
</evidence>
<keyword evidence="21" id="KW-1185">Reference proteome</keyword>